<dbReference type="InterPro" id="IPR051784">
    <property type="entry name" value="Nod_factor_ABC_transporter"/>
</dbReference>
<comment type="caution">
    <text evidence="7">The sequence shown here is derived from an EMBL/GenBank/DDBJ whole genome shotgun (WGS) entry which is preliminary data.</text>
</comment>
<evidence type="ECO:0000313" key="8">
    <source>
        <dbReference type="Proteomes" id="UP001139336"/>
    </source>
</evidence>
<feature type="transmembrane region" description="Helical" evidence="5">
    <location>
        <begin position="74"/>
        <end position="94"/>
    </location>
</feature>
<keyword evidence="4 5" id="KW-0472">Membrane</keyword>
<dbReference type="GO" id="GO:0016020">
    <property type="term" value="C:membrane"/>
    <property type="evidence" value="ECO:0007669"/>
    <property type="project" value="UniProtKB-SubCell"/>
</dbReference>
<evidence type="ECO:0000259" key="6">
    <source>
        <dbReference type="Pfam" id="PF01061"/>
    </source>
</evidence>
<dbReference type="RefSeq" id="WP_236118388.1">
    <property type="nucleotide sequence ID" value="NZ_JAKGSI010000002.1"/>
</dbReference>
<dbReference type="PANTHER" id="PTHR43229:SF2">
    <property type="entry name" value="NODULATION PROTEIN J"/>
    <property type="match status" value="1"/>
</dbReference>
<dbReference type="GO" id="GO:0140359">
    <property type="term" value="F:ABC-type transporter activity"/>
    <property type="evidence" value="ECO:0007669"/>
    <property type="project" value="InterPro"/>
</dbReference>
<evidence type="ECO:0000256" key="3">
    <source>
        <dbReference type="ARBA" id="ARBA00022989"/>
    </source>
</evidence>
<comment type="subcellular location">
    <subcellularLocation>
        <location evidence="1">Membrane</location>
        <topology evidence="1">Multi-pass membrane protein</topology>
    </subcellularLocation>
</comment>
<evidence type="ECO:0000256" key="1">
    <source>
        <dbReference type="ARBA" id="ARBA00004141"/>
    </source>
</evidence>
<dbReference type="PANTHER" id="PTHR43229">
    <property type="entry name" value="NODULATION PROTEIN J"/>
    <property type="match status" value="1"/>
</dbReference>
<keyword evidence="8" id="KW-1185">Reference proteome</keyword>
<feature type="transmembrane region" description="Helical" evidence="5">
    <location>
        <begin position="115"/>
        <end position="142"/>
    </location>
</feature>
<feature type="transmembrane region" description="Helical" evidence="5">
    <location>
        <begin position="148"/>
        <end position="171"/>
    </location>
</feature>
<dbReference type="InterPro" id="IPR013525">
    <property type="entry name" value="ABC2_TM"/>
</dbReference>
<dbReference type="AlphaFoldDB" id="A0A9X1QT80"/>
<evidence type="ECO:0000256" key="5">
    <source>
        <dbReference type="SAM" id="Phobius"/>
    </source>
</evidence>
<keyword evidence="2 5" id="KW-0812">Transmembrane</keyword>
<feature type="transmembrane region" description="Helical" evidence="5">
    <location>
        <begin position="43"/>
        <end position="62"/>
    </location>
</feature>
<feature type="transmembrane region" description="Helical" evidence="5">
    <location>
        <begin position="178"/>
        <end position="203"/>
    </location>
</feature>
<proteinExistence type="predicted"/>
<dbReference type="Proteomes" id="UP001139336">
    <property type="component" value="Unassembled WGS sequence"/>
</dbReference>
<dbReference type="Pfam" id="PF01061">
    <property type="entry name" value="ABC2_membrane"/>
    <property type="match status" value="1"/>
</dbReference>
<name>A0A9X1QT80_9CORY</name>
<feature type="domain" description="ABC-2 type transporter transmembrane" evidence="6">
    <location>
        <begin position="31"/>
        <end position="210"/>
    </location>
</feature>
<protein>
    <submittedName>
        <fullName evidence="7">ABC transporter permease</fullName>
    </submittedName>
</protein>
<evidence type="ECO:0000256" key="2">
    <source>
        <dbReference type="ARBA" id="ARBA00022692"/>
    </source>
</evidence>
<keyword evidence="3 5" id="KW-1133">Transmembrane helix</keyword>
<reference evidence="7" key="1">
    <citation type="submission" date="2022-01" db="EMBL/GenBank/DDBJ databases">
        <title>Corynebacterium sp. nov isolated from isolated from the feces of the greater white-fronted geese (Anser albifrons) at Poyang Lake, PR China.</title>
        <authorList>
            <person name="Liu Q."/>
        </authorList>
    </citation>
    <scope>NUCLEOTIDE SEQUENCE</scope>
    <source>
        <strain evidence="7">JCM 32435</strain>
    </source>
</reference>
<dbReference type="EMBL" id="JAKGSI010000002">
    <property type="protein sequence ID" value="MCF4006600.1"/>
    <property type="molecule type" value="Genomic_DNA"/>
</dbReference>
<accession>A0A9X1QT80</accession>
<evidence type="ECO:0000256" key="4">
    <source>
        <dbReference type="ARBA" id="ARBA00023136"/>
    </source>
</evidence>
<evidence type="ECO:0000313" key="7">
    <source>
        <dbReference type="EMBL" id="MCF4006600.1"/>
    </source>
</evidence>
<feature type="transmembrane region" description="Helical" evidence="5">
    <location>
        <begin position="223"/>
        <end position="243"/>
    </location>
</feature>
<organism evidence="7 8">
    <name type="scientific">Corynebacterium uropygiale</name>
    <dbReference type="NCBI Taxonomy" id="1775911"/>
    <lineage>
        <taxon>Bacteria</taxon>
        <taxon>Bacillati</taxon>
        <taxon>Actinomycetota</taxon>
        <taxon>Actinomycetes</taxon>
        <taxon>Mycobacteriales</taxon>
        <taxon>Corynebacteriaceae</taxon>
        <taxon>Corynebacterium</taxon>
    </lineage>
</organism>
<sequence length="259" mass="27116">MDTTHFDAGTFRPAPQRAPLGRMILAQGTIETKLFIRHGEQQLLSLVIPLGLLLVMAHLPLINDPHPLDRLVPMILAVAITSSGLTGPAISVAFDRRYGALKRTGASGVPSWVIILGKITAVIAMALLQVIILSIVALLLGWHPAGSGLLLAIPVLVLGVATMTSLGLLMGGTLSSELVLGLANLLWVLLLGAAGFVLVNVGLTDAGWWNLIPSVALASGLDVALAGGIPGWQLCILLIWAILGISAAQRWFSFSSEGK</sequence>
<gene>
    <name evidence="7" type="ORF">L1O03_05330</name>
</gene>